<evidence type="ECO:0000313" key="1">
    <source>
        <dbReference type="EMBL" id="KAJ2972039.1"/>
    </source>
</evidence>
<protein>
    <submittedName>
        <fullName evidence="1">Uncharacterized protein</fullName>
    </submittedName>
</protein>
<comment type="caution">
    <text evidence="1">The sequence shown here is derived from an EMBL/GenBank/DDBJ whole genome shotgun (WGS) entry which is preliminary data.</text>
</comment>
<keyword evidence="2" id="KW-1185">Reference proteome</keyword>
<organism evidence="1 2">
    <name type="scientific">Xylaria curta</name>
    <dbReference type="NCBI Taxonomy" id="42375"/>
    <lineage>
        <taxon>Eukaryota</taxon>
        <taxon>Fungi</taxon>
        <taxon>Dikarya</taxon>
        <taxon>Ascomycota</taxon>
        <taxon>Pezizomycotina</taxon>
        <taxon>Sordariomycetes</taxon>
        <taxon>Xylariomycetidae</taxon>
        <taxon>Xylariales</taxon>
        <taxon>Xylariaceae</taxon>
        <taxon>Xylaria</taxon>
    </lineage>
</organism>
<proteinExistence type="predicted"/>
<evidence type="ECO:0000313" key="2">
    <source>
        <dbReference type="Proteomes" id="UP001143856"/>
    </source>
</evidence>
<dbReference type="EMBL" id="JAPDGR010003250">
    <property type="protein sequence ID" value="KAJ2972039.1"/>
    <property type="molecule type" value="Genomic_DNA"/>
</dbReference>
<sequence length="123" mass="13971">MASSDDVPMAQNTPSPDAEPKYGGYSRFEIELEFVQSLANPFYLNHLASQKLLSDPAFVAYLAYLQYWSRPPYIKYLNYPGPTLKNLELLQEERFRQDIISPDLAQALAAEGVKASVEWHKGE</sequence>
<accession>A0ACC1N0R5</accession>
<dbReference type="Proteomes" id="UP001143856">
    <property type="component" value="Unassembled WGS sequence"/>
</dbReference>
<name>A0ACC1N0R5_9PEZI</name>
<gene>
    <name evidence="1" type="ORF">NUW58_g9266</name>
</gene>
<reference evidence="1" key="1">
    <citation type="submission" date="2022-10" db="EMBL/GenBank/DDBJ databases">
        <title>Genome Sequence of Xylaria curta.</title>
        <authorList>
            <person name="Buettner E."/>
        </authorList>
    </citation>
    <scope>NUCLEOTIDE SEQUENCE</scope>
    <source>
        <strain evidence="1">Babe10</strain>
    </source>
</reference>